<dbReference type="Pfam" id="PF09148">
    <property type="entry name" value="DUF1934"/>
    <property type="match status" value="1"/>
</dbReference>
<dbReference type="Gene3D" id="2.40.128.20">
    <property type="match status" value="1"/>
</dbReference>
<keyword evidence="2" id="KW-1185">Reference proteome</keyword>
<protein>
    <submittedName>
        <fullName evidence="1">DUF1934 family protein</fullName>
    </submittedName>
</protein>
<dbReference type="AlphaFoldDB" id="A0A4Z1B9B4"/>
<dbReference type="InterPro" id="IPR015231">
    <property type="entry name" value="DUF1934"/>
</dbReference>
<proteinExistence type="predicted"/>
<accession>A0A4Z1B9B4</accession>
<dbReference type="SUPFAM" id="SSF50814">
    <property type="entry name" value="Lipocalins"/>
    <property type="match status" value="1"/>
</dbReference>
<gene>
    <name evidence="1" type="ORF">E2558_00095</name>
</gene>
<dbReference type="EMBL" id="SRPJ01000001">
    <property type="protein sequence ID" value="TGN28066.1"/>
    <property type="molecule type" value="Genomic_DNA"/>
</dbReference>
<organism evidence="1 2">
    <name type="scientific">Staphylococcus pragensis</name>
    <dbReference type="NCBI Taxonomy" id="1611836"/>
    <lineage>
        <taxon>Bacteria</taxon>
        <taxon>Bacillati</taxon>
        <taxon>Bacillota</taxon>
        <taxon>Bacilli</taxon>
        <taxon>Bacillales</taxon>
        <taxon>Staphylococcaceae</taxon>
        <taxon>Staphylococcus</taxon>
    </lineage>
</organism>
<dbReference type="Proteomes" id="UP000297459">
    <property type="component" value="Unassembled WGS sequence"/>
</dbReference>
<comment type="caution">
    <text evidence="1">The sequence shown here is derived from an EMBL/GenBank/DDBJ whole genome shotgun (WGS) entry which is preliminary data.</text>
</comment>
<reference evidence="1 2" key="1">
    <citation type="submission" date="2019-04" db="EMBL/GenBank/DDBJ databases">
        <title>Genomic characterization of Staphylococcus petrasii strains.</title>
        <authorList>
            <person name="Vrbovska V."/>
            <person name="Kovarovic V."/>
            <person name="Maslanova I."/>
            <person name="Indrakova A."/>
            <person name="Petras P."/>
            <person name="Sedo O."/>
            <person name="Svec P."/>
            <person name="Fisarova L."/>
            <person name="Sedlacek I."/>
            <person name="Doskar J."/>
            <person name="Pantucek R."/>
        </authorList>
    </citation>
    <scope>NUCLEOTIDE SEQUENCE [LARGE SCALE GENOMIC DNA]</scope>
    <source>
        <strain evidence="1 2">CCM 8529</strain>
    </source>
</reference>
<evidence type="ECO:0000313" key="1">
    <source>
        <dbReference type="EMBL" id="TGN28066.1"/>
    </source>
</evidence>
<sequence length="141" mass="16366">MSQTLDKNINIQTKQVLKQNGEKQKFEFVAQGSWQKKNADYIRYQEQIEEAVVNVTIKIEESGVKLIRKGDINMNLHFVEGQETTTLYDIPAGRIPLTVKTRSILHFVNDNGGKLKIQYELHQNDEKMGSYQYEINYKEIG</sequence>
<name>A0A4Z1B9B4_9STAP</name>
<dbReference type="InterPro" id="IPR012674">
    <property type="entry name" value="Calycin"/>
</dbReference>
<evidence type="ECO:0000313" key="2">
    <source>
        <dbReference type="Proteomes" id="UP000297459"/>
    </source>
</evidence>